<dbReference type="Proteomes" id="UP000266743">
    <property type="component" value="Chromosome 7"/>
</dbReference>
<sequence>MSHSQNSTSQGSTLPGDSLCGEEGFAHYGHDDGATVPLGAGGGCSVSDSSSAHPPHRGIYLKPNVFMINGTAGHLMDLYYLSNSNATHGFGDSTGVRTASPPFWWGYKPPNSPTVLVSFKYSIWTAVEKQIYDIVASEEFTDAEVVANVEALGCSHGEKCWLQKAAGALATNLRENRLLAGQFAAEFLSPDVYLGRGDITCFLNGGGEWEGRNIPVLQPGMETALRAMRPGDEFGFIIRGRRLGFQGGSYPSMYSTGGAGTYNYNRCTSFPQCYFIHISLNKAVPRETTSMLPLQRYILDVPLCTDNVGRACCTAPQLEGCSGTVFSAGLESGTFSHFYSFFHGSLSFLGPRGIVSKEGGQGVSRKWDSAEYQAARRAFCMAMTTALEGCWESRLVGGMCGGGVEERPTHEDALSFLHECFFTKPRGDATVSFSVARIGPLADRELSSERLDNVKLGTLVTPLWLDMSLQSMAAGERDLINSWFESDNDPLFHLYFVGCHRAAMVVQFWESERERRSGCIEALAEDQLQQNSVGANNASPKPILDGNVTTKHDLSCRITLHSFTNRYTVDDFFFVNPLSSLQTVRGLLDEISGLCPLVKSCEGLESLAHAVDSEISSCSSDSSERQVEGAAPLEFNQPTPTQSAPKVINIHPAPFGSVPPNRDAFRSVVKAIHKVCFTILLLTFYVDVDNMLAKGVASSLLKERENVLPDCFKLLGCLYAKLKRKFNIHFCEDAFCAASLLVQNDD</sequence>
<accession>A0A3L6L5U9</accession>
<comment type="caution">
    <text evidence="1">The sequence shown here is derived from an EMBL/GenBank/DDBJ whole genome shotgun (WGS) entry which is preliminary data.</text>
</comment>
<evidence type="ECO:0000313" key="2">
    <source>
        <dbReference type="Proteomes" id="UP000266743"/>
    </source>
</evidence>
<evidence type="ECO:0000313" key="1">
    <source>
        <dbReference type="EMBL" id="RHW71518.1"/>
    </source>
</evidence>
<reference evidence="1 2" key="1">
    <citation type="submission" date="2018-09" db="EMBL/GenBank/DDBJ databases">
        <title>whole genome sequence of T. equiperdum IVM-t1 strain.</title>
        <authorList>
            <person name="Suganuma K."/>
        </authorList>
    </citation>
    <scope>NUCLEOTIDE SEQUENCE [LARGE SCALE GENOMIC DNA]</scope>
    <source>
        <strain evidence="1 2">IVM-t1</strain>
    </source>
</reference>
<proteinExistence type="predicted"/>
<organism evidence="1 2">
    <name type="scientific">Trypanosoma brucei equiperdum</name>
    <dbReference type="NCBI Taxonomy" id="630700"/>
    <lineage>
        <taxon>Eukaryota</taxon>
        <taxon>Discoba</taxon>
        <taxon>Euglenozoa</taxon>
        <taxon>Kinetoplastea</taxon>
        <taxon>Metakinetoplastina</taxon>
        <taxon>Trypanosomatida</taxon>
        <taxon>Trypanosomatidae</taxon>
        <taxon>Trypanosoma</taxon>
    </lineage>
</organism>
<gene>
    <name evidence="1" type="ORF">DPX39_070063700</name>
</gene>
<name>A0A3L6L5U9_9TRYP</name>
<protein>
    <submittedName>
        <fullName evidence="1">Uncharacterized protein</fullName>
    </submittedName>
</protein>
<dbReference type="AlphaFoldDB" id="A0A3L6L5U9"/>
<dbReference type="EMBL" id="QSBY01000007">
    <property type="protein sequence ID" value="RHW71518.1"/>
    <property type="molecule type" value="Genomic_DNA"/>
</dbReference>